<dbReference type="AlphaFoldDB" id="A0A2T9WM53"/>
<reference evidence="2" key="3">
    <citation type="submission" date="2017-05" db="EMBL/GenBank/DDBJ databases">
        <authorList>
            <person name="Munson-Mcgee J.H."/>
        </authorList>
    </citation>
    <scope>NUCLEOTIDE SEQUENCE</scope>
    <source>
        <strain evidence="2">SCGC AB-777_F03</strain>
    </source>
</reference>
<comment type="caution">
    <text evidence="3">The sequence shown here is derived from an EMBL/GenBank/DDBJ whole genome shotgun (WGS) entry which is preliminary data.</text>
</comment>
<accession>A0A2T9WM53</accession>
<reference evidence="3" key="2">
    <citation type="submission" date="2017-05" db="EMBL/GenBank/DDBJ databases">
        <authorList>
            <person name="Song R."/>
            <person name="Chenine A.L."/>
            <person name="Ruprecht R.M."/>
        </authorList>
    </citation>
    <scope>NUCLEOTIDE SEQUENCE</scope>
    <source>
        <strain evidence="3">SCGC AB-777_F03</strain>
    </source>
</reference>
<name>A0A2T9WM53_NANST</name>
<dbReference type="RefSeq" id="WP_228615122.1">
    <property type="nucleotide sequence ID" value="NZ_QEFP02000004.1"/>
</dbReference>
<feature type="transmembrane region" description="Helical" evidence="1">
    <location>
        <begin position="155"/>
        <end position="172"/>
    </location>
</feature>
<feature type="transmembrane region" description="Helical" evidence="1">
    <location>
        <begin position="61"/>
        <end position="94"/>
    </location>
</feature>
<evidence type="ECO:0000256" key="1">
    <source>
        <dbReference type="SAM" id="Phobius"/>
    </source>
</evidence>
<feature type="transmembrane region" description="Helical" evidence="1">
    <location>
        <begin position="129"/>
        <end position="149"/>
    </location>
</feature>
<dbReference type="EMBL" id="QEFP02000004">
    <property type="protein sequence ID" value="MCC5446902.1"/>
    <property type="molecule type" value="Genomic_DNA"/>
</dbReference>
<evidence type="ECO:0000313" key="2">
    <source>
        <dbReference type="EMBL" id="MCC5446902.1"/>
    </source>
</evidence>
<reference evidence="3" key="1">
    <citation type="journal article" date="2015" name="Appl. Environ. Microbiol.">
        <title>Nanoarchaeota, Their Sulfolobales Host, and Nanoarchaeota Virus Distribution across Yellowstone National Park Hot Springs.</title>
        <authorList>
            <person name="Munson-McGee J.H."/>
            <person name="Field E.K."/>
            <person name="Bateson M."/>
            <person name="Rooney C."/>
            <person name="Stepanauskas R."/>
            <person name="Young M.J."/>
        </authorList>
    </citation>
    <scope>NUCLEOTIDE SEQUENCE [LARGE SCALE GENOMIC DNA]</scope>
    <source>
        <strain evidence="3">SCGC AB-777_F03</strain>
    </source>
</reference>
<feature type="transmembrane region" description="Helical" evidence="1">
    <location>
        <begin position="238"/>
        <end position="257"/>
    </location>
</feature>
<keyword evidence="1" id="KW-0812">Transmembrane</keyword>
<evidence type="ECO:0008006" key="4">
    <source>
        <dbReference type="Google" id="ProtNLM"/>
    </source>
</evidence>
<reference evidence="2" key="4">
    <citation type="submission" date="2021-11" db="EMBL/GenBank/DDBJ databases">
        <authorList>
            <person name="Munson-Mcgee J."/>
            <person name="Field E."/>
            <person name="Bateson M."/>
            <person name="Rooney C."/>
            <person name="Stepanauskas R."/>
            <person name="Young M."/>
        </authorList>
    </citation>
    <scope>NUCLEOTIDE SEQUENCE</scope>
    <source>
        <strain evidence="2">SCGC AB-777_F03</strain>
    </source>
</reference>
<keyword evidence="1" id="KW-1133">Transmembrane helix</keyword>
<gene>
    <name evidence="3" type="ORF">DDW03_00050</name>
    <name evidence="2" type="ORF">DDW03_000580</name>
</gene>
<feature type="transmembrane region" description="Helical" evidence="1">
    <location>
        <begin position="31"/>
        <end position="49"/>
    </location>
</feature>
<sequence length="327" mass="39732">MNEILPLLIFDMIILLYSSYQDIKYKSVDDIIIYILLIFNVFYFLYLIIQNIYSENLIFSYLILLFFVLLYLFRLLAIGDLYIFFSIFFLLSFFSPYKMLLFLFYLVLFGFIFHNIEAIKIYKENRKKYYISIFNIVLILISIYFINLFILYFNIYYLLISLIFVYIPYFLFRYISKDLEEKLTFIRNVNELVEGDWIEDGIEVNNIKKEDKEILIKYFDIFENENKYILKFKSNNKLINSIIILFIVILPLIFYFLNEIFFYYSMPFIIIFYHIFQNKLFIGRFGLSKEEINILKKLGEYNDIKVKVKEGAPFIPPIFLSLILLLI</sequence>
<feature type="transmembrane region" description="Helical" evidence="1">
    <location>
        <begin position="100"/>
        <end position="117"/>
    </location>
</feature>
<organism evidence="3">
    <name type="scientific">Nanobsidianus stetteri</name>
    <dbReference type="NCBI Taxonomy" id="1294122"/>
    <lineage>
        <taxon>Archaea</taxon>
        <taxon>Nanobdellota</taxon>
        <taxon>Candidatus Nanoarchaeia</taxon>
        <taxon>Nanoarchaeales</taxon>
        <taxon>Nanopusillaceae</taxon>
        <taxon>Candidatus Nanobsidianus</taxon>
    </lineage>
</organism>
<feature type="transmembrane region" description="Helical" evidence="1">
    <location>
        <begin position="263"/>
        <end position="282"/>
    </location>
</feature>
<dbReference type="Proteomes" id="UP000245509">
    <property type="component" value="Unassembled WGS sequence"/>
</dbReference>
<protein>
    <recommendedName>
        <fullName evidence="4">Prepilin type IV endopeptidase peptidase domain-containing protein</fullName>
    </recommendedName>
</protein>
<keyword evidence="1" id="KW-0472">Membrane</keyword>
<evidence type="ECO:0000313" key="3">
    <source>
        <dbReference type="EMBL" id="PVU68913.1"/>
    </source>
</evidence>
<proteinExistence type="predicted"/>
<dbReference type="EMBL" id="QEFP01000001">
    <property type="protein sequence ID" value="PVU68913.1"/>
    <property type="molecule type" value="Genomic_DNA"/>
</dbReference>